<dbReference type="PANTHER" id="PTHR12411">
    <property type="entry name" value="CYSTEINE PROTEASE FAMILY C1-RELATED"/>
    <property type="match status" value="1"/>
</dbReference>
<dbReference type="InterPro" id="IPR038765">
    <property type="entry name" value="Papain-like_cys_pep_sf"/>
</dbReference>
<evidence type="ECO:0000313" key="9">
    <source>
        <dbReference type="Proteomes" id="UP000801492"/>
    </source>
</evidence>
<evidence type="ECO:0000256" key="3">
    <source>
        <dbReference type="ARBA" id="ARBA00022801"/>
    </source>
</evidence>
<dbReference type="InterPro" id="IPR013128">
    <property type="entry name" value="Peptidase_C1A"/>
</dbReference>
<dbReference type="FunFam" id="3.90.70.10:FF:000006">
    <property type="entry name" value="Cathepsin S"/>
    <property type="match status" value="1"/>
</dbReference>
<dbReference type="InterPro" id="IPR000668">
    <property type="entry name" value="Peptidase_C1A_C"/>
</dbReference>
<comment type="similarity">
    <text evidence="1">Belongs to the peptidase C1 family.</text>
</comment>
<keyword evidence="4" id="KW-0788">Thiol protease</keyword>
<dbReference type="Proteomes" id="UP000801492">
    <property type="component" value="Unassembled WGS sequence"/>
</dbReference>
<dbReference type="Pfam" id="PF00112">
    <property type="entry name" value="Peptidase_C1"/>
    <property type="match status" value="1"/>
</dbReference>
<dbReference type="Gene3D" id="3.90.70.10">
    <property type="entry name" value="Cysteine proteinases"/>
    <property type="match status" value="1"/>
</dbReference>
<evidence type="ECO:0000259" key="7">
    <source>
        <dbReference type="SMART" id="SM00848"/>
    </source>
</evidence>
<dbReference type="SMART" id="SM00848">
    <property type="entry name" value="Inhibitor_I29"/>
    <property type="match status" value="1"/>
</dbReference>
<feature type="domain" description="Cathepsin propeptide inhibitor" evidence="7">
    <location>
        <begin position="53"/>
        <end position="112"/>
    </location>
</feature>
<dbReference type="SUPFAM" id="SSF54001">
    <property type="entry name" value="Cysteine proteinases"/>
    <property type="match status" value="1"/>
</dbReference>
<dbReference type="Pfam" id="PF08246">
    <property type="entry name" value="Inhibitor_I29"/>
    <property type="match status" value="1"/>
</dbReference>
<proteinExistence type="inferred from homology"/>
<dbReference type="GO" id="GO:0008234">
    <property type="term" value="F:cysteine-type peptidase activity"/>
    <property type="evidence" value="ECO:0007669"/>
    <property type="project" value="UniProtKB-KW"/>
</dbReference>
<feature type="signal peptide" evidence="5">
    <location>
        <begin position="1"/>
        <end position="19"/>
    </location>
</feature>
<evidence type="ECO:0000259" key="6">
    <source>
        <dbReference type="SMART" id="SM00645"/>
    </source>
</evidence>
<dbReference type="GO" id="GO:0006508">
    <property type="term" value="P:proteolysis"/>
    <property type="evidence" value="ECO:0007669"/>
    <property type="project" value="UniProtKB-KW"/>
</dbReference>
<evidence type="ECO:0000256" key="2">
    <source>
        <dbReference type="ARBA" id="ARBA00022670"/>
    </source>
</evidence>
<reference evidence="8" key="1">
    <citation type="submission" date="2019-08" db="EMBL/GenBank/DDBJ databases">
        <title>The genome of the North American firefly Photinus pyralis.</title>
        <authorList>
            <consortium name="Photinus pyralis genome working group"/>
            <person name="Fallon T.R."/>
            <person name="Sander Lower S.E."/>
            <person name="Weng J.-K."/>
        </authorList>
    </citation>
    <scope>NUCLEOTIDE SEQUENCE</scope>
    <source>
        <strain evidence="8">TRF0915ILg1</strain>
        <tissue evidence="8">Whole body</tissue>
    </source>
</reference>
<keyword evidence="2" id="KW-0645">Protease</keyword>
<dbReference type="InterPro" id="IPR039417">
    <property type="entry name" value="Peptidase_C1A_papain-like"/>
</dbReference>
<dbReference type="EMBL" id="VTPC01001902">
    <property type="protein sequence ID" value="KAF2901013.1"/>
    <property type="molecule type" value="Genomic_DNA"/>
</dbReference>
<comment type="caution">
    <text evidence="8">The sequence shown here is derived from an EMBL/GenBank/DDBJ whole genome shotgun (WGS) entry which is preliminary data.</text>
</comment>
<protein>
    <submittedName>
        <fullName evidence="8">Uncharacterized protein</fullName>
    </submittedName>
</protein>
<dbReference type="OrthoDB" id="190265at2759"/>
<name>A0A8K0D7S7_IGNLU</name>
<accession>A0A8K0D7S7</accession>
<evidence type="ECO:0000256" key="1">
    <source>
        <dbReference type="ARBA" id="ARBA00008455"/>
    </source>
</evidence>
<dbReference type="CDD" id="cd02248">
    <property type="entry name" value="Peptidase_C1A"/>
    <property type="match status" value="1"/>
</dbReference>
<keyword evidence="5" id="KW-0732">Signal</keyword>
<dbReference type="PRINTS" id="PR00705">
    <property type="entry name" value="PAPAIN"/>
</dbReference>
<dbReference type="AlphaFoldDB" id="A0A8K0D7S7"/>
<keyword evidence="3" id="KW-0378">Hydrolase</keyword>
<feature type="chain" id="PRO_5035445751" evidence="5">
    <location>
        <begin position="20"/>
        <end position="354"/>
    </location>
</feature>
<evidence type="ECO:0000256" key="4">
    <source>
        <dbReference type="ARBA" id="ARBA00022807"/>
    </source>
</evidence>
<sequence>MTKILPLLLFGTLLAVAAGQLGGLLGGRNPINSGVSTLSNTASKTINLFTKQFGDFKSTFNKDYSSPEEEKKRLGIFSDNQNVIDAFNEANKATTSFILKASQYADLGLEEFNKLINGMLCDRSKSHGEKFVHQASKIPDRVDLRDQGLITPARSQGQCASCYAFATAAALESYIKKKTGKLETLSPQNIMDCTKEKPYTNSGCSGGYVDPCFDFIKAKGINAEALYPYQTKAGDQCKYQDDNSIGNVKGYILLDEGDEKGLEEAIATKGPVTAGIDAHAKSFQLYGGGIYYEPNCKSTIDGINHAVLVVGYTPEYWIIKNSYGPEWGENGFAKITRNVTNHCAIATYAVYPNL</sequence>
<feature type="domain" description="Peptidase C1A papain C-terminal" evidence="6">
    <location>
        <begin position="138"/>
        <end position="353"/>
    </location>
</feature>
<evidence type="ECO:0000313" key="8">
    <source>
        <dbReference type="EMBL" id="KAF2901013.1"/>
    </source>
</evidence>
<organism evidence="8 9">
    <name type="scientific">Ignelater luminosus</name>
    <name type="common">Cucubano</name>
    <name type="synonym">Pyrophorus luminosus</name>
    <dbReference type="NCBI Taxonomy" id="2038154"/>
    <lineage>
        <taxon>Eukaryota</taxon>
        <taxon>Metazoa</taxon>
        <taxon>Ecdysozoa</taxon>
        <taxon>Arthropoda</taxon>
        <taxon>Hexapoda</taxon>
        <taxon>Insecta</taxon>
        <taxon>Pterygota</taxon>
        <taxon>Neoptera</taxon>
        <taxon>Endopterygota</taxon>
        <taxon>Coleoptera</taxon>
        <taxon>Polyphaga</taxon>
        <taxon>Elateriformia</taxon>
        <taxon>Elateroidea</taxon>
        <taxon>Elateridae</taxon>
        <taxon>Agrypninae</taxon>
        <taxon>Pyrophorini</taxon>
        <taxon>Ignelater</taxon>
    </lineage>
</organism>
<dbReference type="InterPro" id="IPR013201">
    <property type="entry name" value="Prot_inhib_I29"/>
</dbReference>
<gene>
    <name evidence="8" type="ORF">ILUMI_05153</name>
</gene>
<keyword evidence="9" id="KW-1185">Reference proteome</keyword>
<dbReference type="SMART" id="SM00645">
    <property type="entry name" value="Pept_C1"/>
    <property type="match status" value="1"/>
</dbReference>
<evidence type="ECO:0000256" key="5">
    <source>
        <dbReference type="SAM" id="SignalP"/>
    </source>
</evidence>